<dbReference type="Proteomes" id="UP000193866">
    <property type="component" value="Unassembled WGS sequence"/>
</dbReference>
<comment type="caution">
    <text evidence="1">The sequence shown here is derived from an EMBL/GenBank/DDBJ whole genome shotgun (WGS) entry which is preliminary data.</text>
</comment>
<dbReference type="OrthoDB" id="5188566at2"/>
<dbReference type="Pfam" id="PF04314">
    <property type="entry name" value="PCuAC"/>
    <property type="match status" value="1"/>
</dbReference>
<evidence type="ECO:0008006" key="3">
    <source>
        <dbReference type="Google" id="ProtNLM"/>
    </source>
</evidence>
<name>A0A1X1YA67_9MYCO</name>
<evidence type="ECO:0000313" key="2">
    <source>
        <dbReference type="Proteomes" id="UP000193866"/>
    </source>
</evidence>
<dbReference type="STRING" id="1108812.AWC16_20840"/>
<keyword evidence="2" id="KW-1185">Reference proteome</keyword>
<dbReference type="AlphaFoldDB" id="A0A1X1YA67"/>
<proteinExistence type="predicted"/>
<accession>A0A1X1YA67</accession>
<reference evidence="1 2" key="1">
    <citation type="submission" date="2016-01" db="EMBL/GenBank/DDBJ databases">
        <title>The new phylogeny of the genus Mycobacterium.</title>
        <authorList>
            <person name="Tarcisio F."/>
            <person name="Conor M."/>
            <person name="Antonella G."/>
            <person name="Elisabetta G."/>
            <person name="Giulia F.S."/>
            <person name="Sara T."/>
            <person name="Anna F."/>
            <person name="Clotilde B."/>
            <person name="Roberto B."/>
            <person name="Veronica D.S."/>
            <person name="Fabio R."/>
            <person name="Monica P."/>
            <person name="Olivier J."/>
            <person name="Enrico T."/>
            <person name="Nicola S."/>
        </authorList>
    </citation>
    <scope>NUCLEOTIDE SEQUENCE [LARGE SCALE GENOMIC DNA]</scope>
    <source>
        <strain evidence="1 2">DSM 45394</strain>
    </source>
</reference>
<gene>
    <name evidence="1" type="ORF">AWC16_20840</name>
</gene>
<organism evidence="1 2">
    <name type="scientific">Mycolicibacter longobardus</name>
    <dbReference type="NCBI Taxonomy" id="1108812"/>
    <lineage>
        <taxon>Bacteria</taxon>
        <taxon>Bacillati</taxon>
        <taxon>Actinomycetota</taxon>
        <taxon>Actinomycetes</taxon>
        <taxon>Mycobacteriales</taxon>
        <taxon>Mycobacteriaceae</taxon>
        <taxon>Mycolicibacter</taxon>
    </lineage>
</organism>
<protein>
    <recommendedName>
        <fullName evidence="3">Lipoprotein LpqE</fullName>
    </recommendedName>
</protein>
<dbReference type="EMBL" id="LQPG01000040">
    <property type="protein sequence ID" value="ORW07956.1"/>
    <property type="molecule type" value="Genomic_DNA"/>
</dbReference>
<evidence type="ECO:0000313" key="1">
    <source>
        <dbReference type="EMBL" id="ORW07956.1"/>
    </source>
</evidence>
<sequence length="171" mass="17016">MGLVAAAALAGCGTGQISQTADQASAVNGASATVGNLALRDVRIQATQTGDALEPGQTVDLVFVVSNQSTETDDELTDIKTPVGKVSPLTGGKTVPVGGVLIVSAPAGPELPTAPAAKALPEVADANTAAATLTLDQAIMNGLTYDFTFDFKKAGSVTLAVPISAGTLSHR</sequence>
<dbReference type="InterPro" id="IPR007410">
    <property type="entry name" value="LpqE-like"/>
</dbReference>